<dbReference type="Gene3D" id="3.40.1440.10">
    <property type="entry name" value="GIY-YIG endonuclease"/>
    <property type="match status" value="1"/>
</dbReference>
<dbReference type="InterPro" id="IPR036876">
    <property type="entry name" value="UVR_dom_sf"/>
</dbReference>
<evidence type="ECO:0000256" key="2">
    <source>
        <dbReference type="ARBA" id="ARBA00022763"/>
    </source>
</evidence>
<dbReference type="Pfam" id="PF22920">
    <property type="entry name" value="UvrC_RNaseH"/>
    <property type="match status" value="1"/>
</dbReference>
<keyword evidence="8" id="KW-1185">Reference proteome</keyword>
<feature type="domain" description="GIY-YIG" evidence="6">
    <location>
        <begin position="12"/>
        <end position="90"/>
    </location>
</feature>
<dbReference type="FunFam" id="3.40.1440.10:FF:000001">
    <property type="entry name" value="UvrABC system protein C"/>
    <property type="match status" value="1"/>
</dbReference>
<dbReference type="InterPro" id="IPR050066">
    <property type="entry name" value="UvrABC_protein_C"/>
</dbReference>
<dbReference type="OrthoDB" id="9804933at2"/>
<keyword evidence="2" id="KW-0227">DNA damage</keyword>
<evidence type="ECO:0000256" key="4">
    <source>
        <dbReference type="ARBA" id="ARBA00022881"/>
    </source>
</evidence>
<dbReference type="KEGG" id="pswu:SY83_16805"/>
<dbReference type="SUPFAM" id="SSF46600">
    <property type="entry name" value="C-terminal UvrC-binding domain of UvrB"/>
    <property type="match status" value="1"/>
</dbReference>
<gene>
    <name evidence="7" type="ORF">SY83_16805</name>
</gene>
<name>A0A172TKS8_9BACL</name>
<sequence>MSFRFQASDYPEQPGCYLMKDTEQRILYVGKSKNLRNRLRSYFYQKHKRRRLAELVVNIRSIEVILVNNESESLVLENNLIKIHKPPYNRALKRDNSGYAYLQMTGEPLPRLDVYYRDRRTTQEREQAGAFLPERKEEQGQRFGPFVSSRFQYAMLDFVTDHYRLRTCTSLPKRACLLYHIGKCSGVCEGWISEADYQETARQASEMLSHRRDHLLTAMHEKMTHYAERLEFEKAQNMLHHIRVLERIPTKQIVDRETGWNQDVLYFGERDVLIARVQEGMLRDFRFVAMDPSVGSDPEEQFILSQYEQEGPDELIVNRMKDPVQMRKLLRTRSRRSVAITVPKRGLKADLLQLCKANYEYRIAQREAAVAANQN</sequence>
<dbReference type="PANTHER" id="PTHR30562:SF1">
    <property type="entry name" value="UVRABC SYSTEM PROTEIN C"/>
    <property type="match status" value="1"/>
</dbReference>
<dbReference type="GO" id="GO:0006289">
    <property type="term" value="P:nucleotide-excision repair"/>
    <property type="evidence" value="ECO:0007669"/>
    <property type="project" value="InterPro"/>
</dbReference>
<evidence type="ECO:0000256" key="3">
    <source>
        <dbReference type="ARBA" id="ARBA00022769"/>
    </source>
</evidence>
<evidence type="ECO:0000259" key="6">
    <source>
        <dbReference type="PROSITE" id="PS50164"/>
    </source>
</evidence>
<dbReference type="SUPFAM" id="SSF82771">
    <property type="entry name" value="GIY-YIG endonuclease"/>
    <property type="match status" value="1"/>
</dbReference>
<evidence type="ECO:0000313" key="7">
    <source>
        <dbReference type="EMBL" id="ANE47669.1"/>
    </source>
</evidence>
<evidence type="ECO:0000256" key="1">
    <source>
        <dbReference type="ARBA" id="ARBA00022490"/>
    </source>
</evidence>
<dbReference type="AlphaFoldDB" id="A0A172TKS8"/>
<keyword evidence="3" id="KW-0228">DNA excision</keyword>
<dbReference type="InterPro" id="IPR047296">
    <property type="entry name" value="GIY-YIG_UvrC_Cho"/>
</dbReference>
<dbReference type="InterPro" id="IPR000305">
    <property type="entry name" value="GIY-YIG_endonuc"/>
</dbReference>
<dbReference type="STRING" id="1178515.SY83_16805"/>
<evidence type="ECO:0000313" key="8">
    <source>
        <dbReference type="Proteomes" id="UP000076927"/>
    </source>
</evidence>
<keyword evidence="1" id="KW-0963">Cytoplasm</keyword>
<dbReference type="EMBL" id="CP011388">
    <property type="protein sequence ID" value="ANE47669.1"/>
    <property type="molecule type" value="Genomic_DNA"/>
</dbReference>
<keyword evidence="4" id="KW-0267">Excision nuclease</keyword>
<dbReference type="CDD" id="cd10434">
    <property type="entry name" value="GIY-YIG_UvrC_Cho"/>
    <property type="match status" value="1"/>
</dbReference>
<dbReference type="GO" id="GO:0009380">
    <property type="term" value="C:excinuclease repair complex"/>
    <property type="evidence" value="ECO:0007669"/>
    <property type="project" value="TreeGrafter"/>
</dbReference>
<dbReference type="PANTHER" id="PTHR30562">
    <property type="entry name" value="UVRC/OXIDOREDUCTASE"/>
    <property type="match status" value="1"/>
</dbReference>
<dbReference type="InterPro" id="IPR035901">
    <property type="entry name" value="GIY-YIG_endonuc_sf"/>
</dbReference>
<dbReference type="Pfam" id="PF01541">
    <property type="entry name" value="GIY-YIG"/>
    <property type="match status" value="1"/>
</dbReference>
<evidence type="ECO:0000256" key="5">
    <source>
        <dbReference type="ARBA" id="ARBA00023204"/>
    </source>
</evidence>
<dbReference type="PATRIC" id="fig|1178515.4.peg.3378"/>
<keyword evidence="5" id="KW-0234">DNA repair</keyword>
<dbReference type="PROSITE" id="PS50164">
    <property type="entry name" value="GIY_YIG"/>
    <property type="match status" value="1"/>
</dbReference>
<reference evidence="7 8" key="1">
    <citation type="submission" date="2015-01" db="EMBL/GenBank/DDBJ databases">
        <title>Paenibacillus swuensis/DY6/whole genome sequencing.</title>
        <authorList>
            <person name="Kim M.K."/>
            <person name="Srinivasan S."/>
            <person name="Lee J.-J."/>
        </authorList>
    </citation>
    <scope>NUCLEOTIDE SEQUENCE [LARGE SCALE GENOMIC DNA]</scope>
    <source>
        <strain evidence="7 8">DY6</strain>
    </source>
</reference>
<dbReference type="RefSeq" id="WP_068608593.1">
    <property type="nucleotide sequence ID" value="NZ_CP011388.1"/>
</dbReference>
<dbReference type="SMART" id="SM00465">
    <property type="entry name" value="GIYc"/>
    <property type="match status" value="1"/>
</dbReference>
<dbReference type="GO" id="GO:0004518">
    <property type="term" value="F:nuclease activity"/>
    <property type="evidence" value="ECO:0007669"/>
    <property type="project" value="UniProtKB-KW"/>
</dbReference>
<accession>A0A172TKS8</accession>
<protein>
    <submittedName>
        <fullName evidence="7">Excinuclease ABC subunit C</fullName>
    </submittedName>
</protein>
<proteinExistence type="predicted"/>
<organism evidence="7 8">
    <name type="scientific">Paenibacillus swuensis</name>
    <dbReference type="NCBI Taxonomy" id="1178515"/>
    <lineage>
        <taxon>Bacteria</taxon>
        <taxon>Bacillati</taxon>
        <taxon>Bacillota</taxon>
        <taxon>Bacilli</taxon>
        <taxon>Bacillales</taxon>
        <taxon>Paenibacillaceae</taxon>
        <taxon>Paenibacillus</taxon>
    </lineage>
</organism>
<dbReference type="Proteomes" id="UP000076927">
    <property type="component" value="Chromosome"/>
</dbReference>